<name>A0A4Y7U060_COPMI</name>
<feature type="region of interest" description="Disordered" evidence="1">
    <location>
        <begin position="1"/>
        <end position="46"/>
    </location>
</feature>
<dbReference type="Proteomes" id="UP000298030">
    <property type="component" value="Unassembled WGS sequence"/>
</dbReference>
<sequence length="144" mass="16059">MPQKPDGASPAPPQAKVYALPEEDDVDSDENGGPLPNPGIHPSTNLPTAEWLAANVNELAYEAELAEKELQKVKKKEAYTWVKLMIENEELVEDETAIEELLTRMKKSASQCLQGGDQKMAAHRYGRPGERVWPCEGKSVRRLY</sequence>
<evidence type="ECO:0000313" key="2">
    <source>
        <dbReference type="EMBL" id="TEB39806.1"/>
    </source>
</evidence>
<keyword evidence="3" id="KW-1185">Reference proteome</keyword>
<protein>
    <submittedName>
        <fullName evidence="2">Uncharacterized protein</fullName>
    </submittedName>
</protein>
<organism evidence="2 3">
    <name type="scientific">Coprinellus micaceus</name>
    <name type="common">Glistening ink-cap mushroom</name>
    <name type="synonym">Coprinus micaceus</name>
    <dbReference type="NCBI Taxonomy" id="71717"/>
    <lineage>
        <taxon>Eukaryota</taxon>
        <taxon>Fungi</taxon>
        <taxon>Dikarya</taxon>
        <taxon>Basidiomycota</taxon>
        <taxon>Agaricomycotina</taxon>
        <taxon>Agaricomycetes</taxon>
        <taxon>Agaricomycetidae</taxon>
        <taxon>Agaricales</taxon>
        <taxon>Agaricineae</taxon>
        <taxon>Psathyrellaceae</taxon>
        <taxon>Coprinellus</taxon>
    </lineage>
</organism>
<evidence type="ECO:0000313" key="3">
    <source>
        <dbReference type="Proteomes" id="UP000298030"/>
    </source>
</evidence>
<comment type="caution">
    <text evidence="2">The sequence shown here is derived from an EMBL/GenBank/DDBJ whole genome shotgun (WGS) entry which is preliminary data.</text>
</comment>
<proteinExistence type="predicted"/>
<evidence type="ECO:0000256" key="1">
    <source>
        <dbReference type="SAM" id="MobiDB-lite"/>
    </source>
</evidence>
<dbReference type="EMBL" id="QPFP01000001">
    <property type="protein sequence ID" value="TEB39806.1"/>
    <property type="molecule type" value="Genomic_DNA"/>
</dbReference>
<dbReference type="AlphaFoldDB" id="A0A4Y7U060"/>
<gene>
    <name evidence="2" type="ORF">FA13DRAFT_1724027</name>
</gene>
<accession>A0A4Y7U060</accession>
<reference evidence="2 3" key="1">
    <citation type="journal article" date="2019" name="Nat. Ecol. Evol.">
        <title>Megaphylogeny resolves global patterns of mushroom evolution.</title>
        <authorList>
            <person name="Varga T."/>
            <person name="Krizsan K."/>
            <person name="Foldi C."/>
            <person name="Dima B."/>
            <person name="Sanchez-Garcia M."/>
            <person name="Sanchez-Ramirez S."/>
            <person name="Szollosi G.J."/>
            <person name="Szarkandi J.G."/>
            <person name="Papp V."/>
            <person name="Albert L."/>
            <person name="Andreopoulos W."/>
            <person name="Angelini C."/>
            <person name="Antonin V."/>
            <person name="Barry K.W."/>
            <person name="Bougher N.L."/>
            <person name="Buchanan P."/>
            <person name="Buyck B."/>
            <person name="Bense V."/>
            <person name="Catcheside P."/>
            <person name="Chovatia M."/>
            <person name="Cooper J."/>
            <person name="Damon W."/>
            <person name="Desjardin D."/>
            <person name="Finy P."/>
            <person name="Geml J."/>
            <person name="Haridas S."/>
            <person name="Hughes K."/>
            <person name="Justo A."/>
            <person name="Karasinski D."/>
            <person name="Kautmanova I."/>
            <person name="Kiss B."/>
            <person name="Kocsube S."/>
            <person name="Kotiranta H."/>
            <person name="LaButti K.M."/>
            <person name="Lechner B.E."/>
            <person name="Liimatainen K."/>
            <person name="Lipzen A."/>
            <person name="Lukacs Z."/>
            <person name="Mihaltcheva S."/>
            <person name="Morgado L.N."/>
            <person name="Niskanen T."/>
            <person name="Noordeloos M.E."/>
            <person name="Ohm R.A."/>
            <person name="Ortiz-Santana B."/>
            <person name="Ovrebo C."/>
            <person name="Racz N."/>
            <person name="Riley R."/>
            <person name="Savchenko A."/>
            <person name="Shiryaev A."/>
            <person name="Soop K."/>
            <person name="Spirin V."/>
            <person name="Szebenyi C."/>
            <person name="Tomsovsky M."/>
            <person name="Tulloss R.E."/>
            <person name="Uehling J."/>
            <person name="Grigoriev I.V."/>
            <person name="Vagvolgyi C."/>
            <person name="Papp T."/>
            <person name="Martin F.M."/>
            <person name="Miettinen O."/>
            <person name="Hibbett D.S."/>
            <person name="Nagy L.G."/>
        </authorList>
    </citation>
    <scope>NUCLEOTIDE SEQUENCE [LARGE SCALE GENOMIC DNA]</scope>
    <source>
        <strain evidence="2 3">FP101781</strain>
    </source>
</reference>
<feature type="compositionally biased region" description="Acidic residues" evidence="1">
    <location>
        <begin position="21"/>
        <end position="30"/>
    </location>
</feature>